<dbReference type="PROSITE" id="PS00675">
    <property type="entry name" value="SIGMA54_INTERACT_1"/>
    <property type="match status" value="1"/>
</dbReference>
<dbReference type="Gene3D" id="1.10.10.60">
    <property type="entry name" value="Homeodomain-like"/>
    <property type="match status" value="1"/>
</dbReference>
<dbReference type="Pfam" id="PF25601">
    <property type="entry name" value="AAA_lid_14"/>
    <property type="match status" value="1"/>
</dbReference>
<gene>
    <name evidence="10" type="ORF">RC62_124</name>
</gene>
<dbReference type="PROSITE" id="PS00676">
    <property type="entry name" value="SIGMA54_INTERACT_2"/>
    <property type="match status" value="1"/>
</dbReference>
<keyword evidence="2" id="KW-0067">ATP-binding</keyword>
<dbReference type="SMART" id="SM00448">
    <property type="entry name" value="REC"/>
    <property type="match status" value="1"/>
</dbReference>
<organism evidence="10 11">
    <name type="scientific">Flavobacterium aquidurense</name>
    <dbReference type="NCBI Taxonomy" id="362413"/>
    <lineage>
        <taxon>Bacteria</taxon>
        <taxon>Pseudomonadati</taxon>
        <taxon>Bacteroidota</taxon>
        <taxon>Flavobacteriia</taxon>
        <taxon>Flavobacteriales</taxon>
        <taxon>Flavobacteriaceae</taxon>
        <taxon>Flavobacterium</taxon>
    </lineage>
</organism>
<dbReference type="EMBL" id="JRLF01000001">
    <property type="protein sequence ID" value="KQB43633.1"/>
    <property type="molecule type" value="Genomic_DNA"/>
</dbReference>
<dbReference type="SUPFAM" id="SSF52540">
    <property type="entry name" value="P-loop containing nucleoside triphosphate hydrolases"/>
    <property type="match status" value="1"/>
</dbReference>
<sequence>MAKPLKILIVEDQFVEANHLRLMLKKAGHTIVGMARSVSDARYYIAQEKPELVLLDIFLSGKETGIDLAEILKEDNIPFIYLSANSNQEVLSKAKLTHPYGFLVKPFREKDLLITIEIAEYHQQHGIESSIRKELLFQKELKTIVAKSDTWDDRVLNIITALQSLISFDLVMAVFYMDNKLSNKVLGYARTGLHEYQRIGIEELQNITALKESEINELRSKSKVETQATFYNDQDFIKICDKTPIKKMFANSMNMKSNLMLPAPLSLTENGGLYLSFFSRQPNNYNKNHLTLCDRLQEPLIYAIENLIGHDKKANQKDSSAVNHNTKKNIKIAGFESIVGKSPVLLKIFDHILQVAPADTTVLITGESGTGKESIAHSIRELSNRKNQPFVKINCSALPPSLIESELFGHEKGSFTGAAERRIGKFEQADNGTLFLDEIGDMPLEMQAKLLRAIQEKEIERVGGNTSIKINVRIIAATNCNLEKEVADGRFRLDLYYRLNVFPIQLPPLRERKEDIGLLARHFIAVYSSKTGKNVTEISENALKSLLAYQWPGNIRELENLIERSILLAKTDTIEHIPLPAFDEVKINNQSNEWYFKTIQENEREHIINVLEKCNGRIRGTGGASEILGLPPTTLASRMQKLGIKRSHF</sequence>
<dbReference type="GO" id="GO:0006355">
    <property type="term" value="P:regulation of DNA-templated transcription"/>
    <property type="evidence" value="ECO:0007669"/>
    <property type="project" value="InterPro"/>
</dbReference>
<name>A0A0Q1BR64_9FLAO</name>
<dbReference type="Pfam" id="PF02954">
    <property type="entry name" value="HTH_8"/>
    <property type="match status" value="1"/>
</dbReference>
<dbReference type="FunFam" id="1.10.8.60:FF:000014">
    <property type="entry name" value="DNA-binding transcriptional regulator NtrC"/>
    <property type="match status" value="1"/>
</dbReference>
<dbReference type="GO" id="GO:0005524">
    <property type="term" value="F:ATP binding"/>
    <property type="evidence" value="ECO:0007669"/>
    <property type="project" value="UniProtKB-KW"/>
</dbReference>
<dbReference type="PROSITE" id="PS50110">
    <property type="entry name" value="RESPONSE_REGULATORY"/>
    <property type="match status" value="1"/>
</dbReference>
<feature type="modified residue" description="4-aspartylphosphate" evidence="7">
    <location>
        <position position="56"/>
    </location>
</feature>
<keyword evidence="6" id="KW-0804">Transcription</keyword>
<dbReference type="InterPro" id="IPR011006">
    <property type="entry name" value="CheY-like_superfamily"/>
</dbReference>
<dbReference type="InterPro" id="IPR058031">
    <property type="entry name" value="AAA_lid_NorR"/>
</dbReference>
<dbReference type="FunFam" id="3.40.50.300:FF:000006">
    <property type="entry name" value="DNA-binding transcriptional regulator NtrC"/>
    <property type="match status" value="1"/>
</dbReference>
<dbReference type="PROSITE" id="PS50045">
    <property type="entry name" value="SIGMA54_INTERACT_4"/>
    <property type="match status" value="1"/>
</dbReference>
<dbReference type="SMART" id="SM00382">
    <property type="entry name" value="AAA"/>
    <property type="match status" value="1"/>
</dbReference>
<evidence type="ECO:0000259" key="9">
    <source>
        <dbReference type="PROSITE" id="PS50110"/>
    </source>
</evidence>
<keyword evidence="5" id="KW-0010">Activator</keyword>
<dbReference type="STRING" id="362413.RC62_124"/>
<keyword evidence="3" id="KW-0805">Transcription regulation</keyword>
<dbReference type="CDD" id="cd00009">
    <property type="entry name" value="AAA"/>
    <property type="match status" value="1"/>
</dbReference>
<keyword evidence="4" id="KW-0238">DNA-binding</keyword>
<dbReference type="RefSeq" id="WP_055091593.1">
    <property type="nucleotide sequence ID" value="NZ_JRLF01000001.1"/>
</dbReference>
<protein>
    <submittedName>
        <fullName evidence="10">Sigma54 specific transcriptional regulator, Fis family</fullName>
    </submittedName>
</protein>
<dbReference type="InterPro" id="IPR002197">
    <property type="entry name" value="HTH_Fis"/>
</dbReference>
<dbReference type="Gene3D" id="1.10.8.60">
    <property type="match status" value="1"/>
</dbReference>
<evidence type="ECO:0000313" key="11">
    <source>
        <dbReference type="Proteomes" id="UP000050443"/>
    </source>
</evidence>
<dbReference type="InterPro" id="IPR025943">
    <property type="entry name" value="Sigma_54_int_dom_ATP-bd_2"/>
</dbReference>
<evidence type="ECO:0000256" key="5">
    <source>
        <dbReference type="ARBA" id="ARBA00023159"/>
    </source>
</evidence>
<dbReference type="PATRIC" id="fig|362413.3.peg.125"/>
<dbReference type="SUPFAM" id="SSF46689">
    <property type="entry name" value="Homeodomain-like"/>
    <property type="match status" value="1"/>
</dbReference>
<dbReference type="AlphaFoldDB" id="A0A0Q1BR64"/>
<proteinExistence type="predicted"/>
<dbReference type="PANTHER" id="PTHR32071">
    <property type="entry name" value="TRANSCRIPTIONAL REGULATORY PROTEIN"/>
    <property type="match status" value="1"/>
</dbReference>
<evidence type="ECO:0000256" key="1">
    <source>
        <dbReference type="ARBA" id="ARBA00022741"/>
    </source>
</evidence>
<evidence type="ECO:0000313" key="10">
    <source>
        <dbReference type="EMBL" id="KQB43633.1"/>
    </source>
</evidence>
<dbReference type="GO" id="GO:0043565">
    <property type="term" value="F:sequence-specific DNA binding"/>
    <property type="evidence" value="ECO:0007669"/>
    <property type="project" value="InterPro"/>
</dbReference>
<dbReference type="InterPro" id="IPR001789">
    <property type="entry name" value="Sig_transdc_resp-reg_receiver"/>
</dbReference>
<dbReference type="Pfam" id="PF00158">
    <property type="entry name" value="Sigma54_activat"/>
    <property type="match status" value="1"/>
</dbReference>
<dbReference type="Gene3D" id="3.40.50.2300">
    <property type="match status" value="1"/>
</dbReference>
<evidence type="ECO:0000256" key="6">
    <source>
        <dbReference type="ARBA" id="ARBA00023163"/>
    </source>
</evidence>
<dbReference type="PROSITE" id="PS00688">
    <property type="entry name" value="SIGMA54_INTERACT_3"/>
    <property type="match status" value="1"/>
</dbReference>
<dbReference type="InterPro" id="IPR009057">
    <property type="entry name" value="Homeodomain-like_sf"/>
</dbReference>
<dbReference type="GO" id="GO:0000160">
    <property type="term" value="P:phosphorelay signal transduction system"/>
    <property type="evidence" value="ECO:0007669"/>
    <property type="project" value="InterPro"/>
</dbReference>
<evidence type="ECO:0000256" key="3">
    <source>
        <dbReference type="ARBA" id="ARBA00023015"/>
    </source>
</evidence>
<reference evidence="10 11" key="1">
    <citation type="submission" date="2014-09" db="EMBL/GenBank/DDBJ databases">
        <title>Genome sequence of Flavobacterium aquidurense RC62.</title>
        <authorList>
            <person name="Kim J.F."/>
            <person name="Kwak M.-J."/>
        </authorList>
    </citation>
    <scope>NUCLEOTIDE SEQUENCE [LARGE SCALE GENOMIC DNA]</scope>
    <source>
        <strain evidence="10 11">RC62</strain>
    </source>
</reference>
<dbReference type="CDD" id="cd17534">
    <property type="entry name" value="REC_DC-like"/>
    <property type="match status" value="1"/>
</dbReference>
<feature type="domain" description="Sigma-54 factor interaction" evidence="8">
    <location>
        <begin position="338"/>
        <end position="567"/>
    </location>
</feature>
<evidence type="ECO:0000259" key="8">
    <source>
        <dbReference type="PROSITE" id="PS50045"/>
    </source>
</evidence>
<dbReference type="Gene3D" id="3.40.50.300">
    <property type="entry name" value="P-loop containing nucleotide triphosphate hydrolases"/>
    <property type="match status" value="1"/>
</dbReference>
<dbReference type="InterPro" id="IPR025944">
    <property type="entry name" value="Sigma_54_int_dom_CS"/>
</dbReference>
<evidence type="ECO:0000256" key="4">
    <source>
        <dbReference type="ARBA" id="ARBA00023125"/>
    </source>
</evidence>
<dbReference type="OrthoDB" id="9782110at2"/>
<dbReference type="PANTHER" id="PTHR32071:SF117">
    <property type="entry name" value="PTS-DEPENDENT DIHYDROXYACETONE KINASE OPERON REGULATORY PROTEIN-RELATED"/>
    <property type="match status" value="1"/>
</dbReference>
<evidence type="ECO:0000256" key="7">
    <source>
        <dbReference type="PROSITE-ProRule" id="PRU00169"/>
    </source>
</evidence>
<accession>A0A0Q1BR64</accession>
<dbReference type="InterPro" id="IPR002078">
    <property type="entry name" value="Sigma_54_int"/>
</dbReference>
<comment type="caution">
    <text evidence="10">The sequence shown here is derived from an EMBL/GenBank/DDBJ whole genome shotgun (WGS) entry which is preliminary data.</text>
</comment>
<evidence type="ECO:0000256" key="2">
    <source>
        <dbReference type="ARBA" id="ARBA00022840"/>
    </source>
</evidence>
<feature type="domain" description="Response regulatory" evidence="9">
    <location>
        <begin position="6"/>
        <end position="120"/>
    </location>
</feature>
<keyword evidence="1" id="KW-0547">Nucleotide-binding</keyword>
<dbReference type="Pfam" id="PF00072">
    <property type="entry name" value="Response_reg"/>
    <property type="match status" value="1"/>
</dbReference>
<dbReference type="InterPro" id="IPR025662">
    <property type="entry name" value="Sigma_54_int_dom_ATP-bd_1"/>
</dbReference>
<keyword evidence="7" id="KW-0597">Phosphoprotein</keyword>
<dbReference type="InterPro" id="IPR003593">
    <property type="entry name" value="AAA+_ATPase"/>
</dbReference>
<dbReference type="InterPro" id="IPR027417">
    <property type="entry name" value="P-loop_NTPase"/>
</dbReference>
<dbReference type="Proteomes" id="UP000050443">
    <property type="component" value="Unassembled WGS sequence"/>
</dbReference>
<dbReference type="SUPFAM" id="SSF52172">
    <property type="entry name" value="CheY-like"/>
    <property type="match status" value="1"/>
</dbReference>